<evidence type="ECO:0000256" key="4">
    <source>
        <dbReference type="ARBA" id="ARBA00023163"/>
    </source>
</evidence>
<evidence type="ECO:0000259" key="6">
    <source>
        <dbReference type="Pfam" id="PF08281"/>
    </source>
</evidence>
<accession>A0A1R3X1C9</accession>
<dbReference type="SUPFAM" id="SSF88946">
    <property type="entry name" value="Sigma2 domain of RNA polymerase sigma factors"/>
    <property type="match status" value="1"/>
</dbReference>
<dbReference type="Proteomes" id="UP000186997">
    <property type="component" value="Unassembled WGS sequence"/>
</dbReference>
<evidence type="ECO:0000259" key="5">
    <source>
        <dbReference type="Pfam" id="PF04542"/>
    </source>
</evidence>
<dbReference type="GO" id="GO:0006352">
    <property type="term" value="P:DNA-templated transcription initiation"/>
    <property type="evidence" value="ECO:0007669"/>
    <property type="project" value="InterPro"/>
</dbReference>
<dbReference type="Gene3D" id="1.10.10.10">
    <property type="entry name" value="Winged helix-like DNA-binding domain superfamily/Winged helix DNA-binding domain"/>
    <property type="match status" value="1"/>
</dbReference>
<evidence type="ECO:0000313" key="8">
    <source>
        <dbReference type="Proteomes" id="UP000186997"/>
    </source>
</evidence>
<evidence type="ECO:0000256" key="3">
    <source>
        <dbReference type="ARBA" id="ARBA00023082"/>
    </source>
</evidence>
<dbReference type="NCBIfam" id="TIGR02937">
    <property type="entry name" value="sigma70-ECF"/>
    <property type="match status" value="1"/>
</dbReference>
<dbReference type="AlphaFoldDB" id="A0A1R3X1C9"/>
<organism evidence="7 8">
    <name type="scientific">Yoonia rosea</name>
    <dbReference type="NCBI Taxonomy" id="287098"/>
    <lineage>
        <taxon>Bacteria</taxon>
        <taxon>Pseudomonadati</taxon>
        <taxon>Pseudomonadota</taxon>
        <taxon>Alphaproteobacteria</taxon>
        <taxon>Rhodobacterales</taxon>
        <taxon>Paracoccaceae</taxon>
        <taxon>Yoonia</taxon>
    </lineage>
</organism>
<dbReference type="GO" id="GO:0003677">
    <property type="term" value="F:DNA binding"/>
    <property type="evidence" value="ECO:0007669"/>
    <property type="project" value="InterPro"/>
</dbReference>
<keyword evidence="2" id="KW-0805">Transcription regulation</keyword>
<evidence type="ECO:0000256" key="2">
    <source>
        <dbReference type="ARBA" id="ARBA00023015"/>
    </source>
</evidence>
<dbReference type="GO" id="GO:0016987">
    <property type="term" value="F:sigma factor activity"/>
    <property type="evidence" value="ECO:0007669"/>
    <property type="project" value="UniProtKB-KW"/>
</dbReference>
<feature type="domain" description="RNA polymerase sigma factor 70 region 4 type 2" evidence="6">
    <location>
        <begin position="127"/>
        <end position="178"/>
    </location>
</feature>
<dbReference type="InterPro" id="IPR013325">
    <property type="entry name" value="RNA_pol_sigma_r2"/>
</dbReference>
<dbReference type="SUPFAM" id="SSF88659">
    <property type="entry name" value="Sigma3 and sigma4 domains of RNA polymerase sigma factors"/>
    <property type="match status" value="1"/>
</dbReference>
<comment type="similarity">
    <text evidence="1">Belongs to the sigma-70 factor family. ECF subfamily.</text>
</comment>
<evidence type="ECO:0000256" key="1">
    <source>
        <dbReference type="ARBA" id="ARBA00010641"/>
    </source>
</evidence>
<dbReference type="Pfam" id="PF04542">
    <property type="entry name" value="Sigma70_r2"/>
    <property type="match status" value="1"/>
</dbReference>
<dbReference type="RefSeq" id="WP_242654370.1">
    <property type="nucleotide sequence ID" value="NZ_FTPR01000001.1"/>
</dbReference>
<dbReference type="EMBL" id="FTPR01000001">
    <property type="protein sequence ID" value="SIT84733.1"/>
    <property type="molecule type" value="Genomic_DNA"/>
</dbReference>
<dbReference type="InterPro" id="IPR013324">
    <property type="entry name" value="RNA_pol_sigma_r3/r4-like"/>
</dbReference>
<proteinExistence type="inferred from homology"/>
<dbReference type="InterPro" id="IPR036388">
    <property type="entry name" value="WH-like_DNA-bd_sf"/>
</dbReference>
<name>A0A1R3X1C9_9RHOB</name>
<keyword evidence="8" id="KW-1185">Reference proteome</keyword>
<keyword evidence="3" id="KW-0731">Sigma factor</keyword>
<evidence type="ECO:0000313" key="7">
    <source>
        <dbReference type="EMBL" id="SIT84733.1"/>
    </source>
</evidence>
<reference evidence="8" key="1">
    <citation type="submission" date="2017-01" db="EMBL/GenBank/DDBJ databases">
        <authorList>
            <person name="Varghese N."/>
            <person name="Submissions S."/>
        </authorList>
    </citation>
    <scope>NUCLEOTIDE SEQUENCE [LARGE SCALE GENOMIC DNA]</scope>
    <source>
        <strain evidence="8">DSM 29591</strain>
    </source>
</reference>
<protein>
    <submittedName>
        <fullName evidence="7">RNA polymerase sigma-70 factor, ECF subfamily</fullName>
    </submittedName>
</protein>
<dbReference type="PANTHER" id="PTHR43133:SF51">
    <property type="entry name" value="RNA POLYMERASE SIGMA FACTOR"/>
    <property type="match status" value="1"/>
</dbReference>
<dbReference type="InterPro" id="IPR014284">
    <property type="entry name" value="RNA_pol_sigma-70_dom"/>
</dbReference>
<dbReference type="Pfam" id="PF08281">
    <property type="entry name" value="Sigma70_r4_2"/>
    <property type="match status" value="1"/>
</dbReference>
<dbReference type="InterPro" id="IPR013249">
    <property type="entry name" value="RNA_pol_sigma70_r4_t2"/>
</dbReference>
<dbReference type="PANTHER" id="PTHR43133">
    <property type="entry name" value="RNA POLYMERASE ECF-TYPE SIGMA FACTO"/>
    <property type="match status" value="1"/>
</dbReference>
<gene>
    <name evidence="7" type="ORF">SAMN05421665_1913</name>
</gene>
<sequence length="188" mass="20931">MRARQTTVMRMMTSDEDLADAAAAGDGAAFASLLDRHYDRLFAFCFRLTGSRTEAEDLTQDICAALPAKLASYGRRAKVTTWLYRVAVNAAHDRRRKRATYAKATTGWGDWEVNRTAAIADTTDKLDWLTAAMNTLSDDLRDTLALVLDDMTHAQAAEVLQIPEGTVSWRISEAKKALRAIKEQEDMV</sequence>
<feature type="domain" description="RNA polymerase sigma-70 region 2" evidence="5">
    <location>
        <begin position="33"/>
        <end position="99"/>
    </location>
</feature>
<keyword evidence="4" id="KW-0804">Transcription</keyword>
<dbReference type="STRING" id="287098.SAMN05421665_1913"/>
<dbReference type="InterPro" id="IPR039425">
    <property type="entry name" value="RNA_pol_sigma-70-like"/>
</dbReference>
<dbReference type="Gene3D" id="1.10.1740.10">
    <property type="match status" value="1"/>
</dbReference>
<dbReference type="InterPro" id="IPR007627">
    <property type="entry name" value="RNA_pol_sigma70_r2"/>
</dbReference>